<dbReference type="Gene3D" id="3.30.460.10">
    <property type="entry name" value="Beta Polymerase, domain 2"/>
    <property type="match status" value="1"/>
</dbReference>
<name>A0A917LYG5_9BACT</name>
<keyword evidence="2" id="KW-1185">Reference proteome</keyword>
<dbReference type="Pfam" id="PF04229">
    <property type="entry name" value="GrpB"/>
    <property type="match status" value="1"/>
</dbReference>
<dbReference type="PANTHER" id="PTHR34822:SF1">
    <property type="entry name" value="GRPB FAMILY PROTEIN"/>
    <property type="match status" value="1"/>
</dbReference>
<reference evidence="1" key="1">
    <citation type="journal article" date="2014" name="Int. J. Syst. Evol. Microbiol.">
        <title>Complete genome sequence of Corynebacterium casei LMG S-19264T (=DSM 44701T), isolated from a smear-ripened cheese.</title>
        <authorList>
            <consortium name="US DOE Joint Genome Institute (JGI-PGF)"/>
            <person name="Walter F."/>
            <person name="Albersmeier A."/>
            <person name="Kalinowski J."/>
            <person name="Ruckert C."/>
        </authorList>
    </citation>
    <scope>NUCLEOTIDE SEQUENCE</scope>
    <source>
        <strain evidence="1">CGMCC 1.12997</strain>
    </source>
</reference>
<dbReference type="EMBL" id="BMGT01000001">
    <property type="protein sequence ID" value="GGG67109.1"/>
    <property type="molecule type" value="Genomic_DNA"/>
</dbReference>
<dbReference type="InterPro" id="IPR007344">
    <property type="entry name" value="GrpB/CoaE"/>
</dbReference>
<evidence type="ECO:0000313" key="2">
    <source>
        <dbReference type="Proteomes" id="UP000647241"/>
    </source>
</evidence>
<organism evidence="1 2">
    <name type="scientific">Edaphobacter dinghuensis</name>
    <dbReference type="NCBI Taxonomy" id="1560005"/>
    <lineage>
        <taxon>Bacteria</taxon>
        <taxon>Pseudomonadati</taxon>
        <taxon>Acidobacteriota</taxon>
        <taxon>Terriglobia</taxon>
        <taxon>Terriglobales</taxon>
        <taxon>Acidobacteriaceae</taxon>
        <taxon>Edaphobacter</taxon>
    </lineage>
</organism>
<gene>
    <name evidence="1" type="ORF">GCM10011585_06250</name>
</gene>
<dbReference type="InterPro" id="IPR043519">
    <property type="entry name" value="NT_sf"/>
</dbReference>
<dbReference type="AlphaFoldDB" id="A0A917LYG5"/>
<protein>
    <recommendedName>
        <fullName evidence="3">GrpB protein</fullName>
    </recommendedName>
</protein>
<dbReference type="Proteomes" id="UP000647241">
    <property type="component" value="Unassembled WGS sequence"/>
</dbReference>
<accession>A0A917LYG5</accession>
<evidence type="ECO:0000313" key="1">
    <source>
        <dbReference type="EMBL" id="GGG67109.1"/>
    </source>
</evidence>
<dbReference type="RefSeq" id="WP_188552662.1">
    <property type="nucleotide sequence ID" value="NZ_BMGT01000001.1"/>
</dbReference>
<comment type="caution">
    <text evidence="1">The sequence shown here is derived from an EMBL/GenBank/DDBJ whole genome shotgun (WGS) entry which is preliminary data.</text>
</comment>
<sequence>MYNHEHARQALGHVSIAPPDPCWPIYFSQERDLLRPLLGSIADELQHYGSTAVAGLSAKPIIDMMAPVASLTQADAFDAPLDNAGYRRIDAGFFKRRFFRKTVANSDLAYHLHLVVAPDWPIKNELLLRDWLIQHPEVARAYEALKLELASACGDDMPRYTDGKTSFLHKAVNDARRSQNLPIEHDWAE</sequence>
<proteinExistence type="predicted"/>
<dbReference type="PANTHER" id="PTHR34822">
    <property type="entry name" value="GRPB DOMAIN PROTEIN (AFU_ORTHOLOGUE AFUA_1G01530)"/>
    <property type="match status" value="1"/>
</dbReference>
<dbReference type="SUPFAM" id="SSF81301">
    <property type="entry name" value="Nucleotidyltransferase"/>
    <property type="match status" value="1"/>
</dbReference>
<evidence type="ECO:0008006" key="3">
    <source>
        <dbReference type="Google" id="ProtNLM"/>
    </source>
</evidence>
<reference evidence="1" key="2">
    <citation type="submission" date="2020-09" db="EMBL/GenBank/DDBJ databases">
        <authorList>
            <person name="Sun Q."/>
            <person name="Zhou Y."/>
        </authorList>
    </citation>
    <scope>NUCLEOTIDE SEQUENCE</scope>
    <source>
        <strain evidence="1">CGMCC 1.12997</strain>
    </source>
</reference>